<dbReference type="EMBL" id="BARS01033700">
    <property type="protein sequence ID" value="GAG27699.1"/>
    <property type="molecule type" value="Genomic_DNA"/>
</dbReference>
<feature type="non-terminal residue" evidence="2">
    <location>
        <position position="211"/>
    </location>
</feature>
<feature type="region of interest" description="Disordered" evidence="1">
    <location>
        <begin position="1"/>
        <end position="176"/>
    </location>
</feature>
<evidence type="ECO:0000313" key="2">
    <source>
        <dbReference type="EMBL" id="GAG27699.1"/>
    </source>
</evidence>
<feature type="compositionally biased region" description="Basic and acidic residues" evidence="1">
    <location>
        <begin position="143"/>
        <end position="155"/>
    </location>
</feature>
<name>X0W9S3_9ZZZZ</name>
<comment type="caution">
    <text evidence="2">The sequence shown here is derived from an EMBL/GenBank/DDBJ whole genome shotgun (WGS) entry which is preliminary data.</text>
</comment>
<reference evidence="2" key="1">
    <citation type="journal article" date="2014" name="Front. Microbiol.">
        <title>High frequency of phylogenetically diverse reductive dehalogenase-homologous genes in deep subseafloor sedimentary metagenomes.</title>
        <authorList>
            <person name="Kawai M."/>
            <person name="Futagami T."/>
            <person name="Toyoda A."/>
            <person name="Takaki Y."/>
            <person name="Nishi S."/>
            <person name="Hori S."/>
            <person name="Arai W."/>
            <person name="Tsubouchi T."/>
            <person name="Morono Y."/>
            <person name="Uchiyama I."/>
            <person name="Ito T."/>
            <person name="Fujiyama A."/>
            <person name="Inagaki F."/>
            <person name="Takami H."/>
        </authorList>
    </citation>
    <scope>NUCLEOTIDE SEQUENCE</scope>
    <source>
        <strain evidence="2">Expedition CK06-06</strain>
    </source>
</reference>
<sequence length="211" mass="23248">MPVEQYTPEFRPEPENYVLKPEHLAKPPYYRTESDLASKHNRLGPDQSTGSPLAKTLRLHPDLDEEIAAAEVSPAPSMADYVAGANPPENTSRMPLGTGLAPVDERSMAEQVAEANPPANMSPDPRGNLLRQALGGSVNEEEPYLRPHPDNRGENEPNVGISEDGSEVITESVHPEANLSIQDDLFHGMDVFDDIDPDNYSGMEDVERQRR</sequence>
<evidence type="ECO:0000256" key="1">
    <source>
        <dbReference type="SAM" id="MobiDB-lite"/>
    </source>
</evidence>
<feature type="compositionally biased region" description="Basic and acidic residues" evidence="1">
    <location>
        <begin position="10"/>
        <end position="25"/>
    </location>
</feature>
<accession>X0W9S3</accession>
<organism evidence="2">
    <name type="scientific">marine sediment metagenome</name>
    <dbReference type="NCBI Taxonomy" id="412755"/>
    <lineage>
        <taxon>unclassified sequences</taxon>
        <taxon>metagenomes</taxon>
        <taxon>ecological metagenomes</taxon>
    </lineage>
</organism>
<dbReference type="AlphaFoldDB" id="X0W9S3"/>
<protein>
    <submittedName>
        <fullName evidence="2">Uncharacterized protein</fullName>
    </submittedName>
</protein>
<gene>
    <name evidence="2" type="ORF">S01H1_52152</name>
</gene>
<proteinExistence type="predicted"/>
<feature type="region of interest" description="Disordered" evidence="1">
    <location>
        <begin position="189"/>
        <end position="211"/>
    </location>
</feature>